<sequence>MGVELRVHVVSDVHGNVEALKRAGDGADALVVLGDLIDFVDYHDHGKGILGRVFGPEKVARFAELRRSRCGPEFGAYVRSLWAGLTDPAAVVEEAVREQYDELFAAMTAPAYATPGNVDAPRLWPEFVRDGIHVLDGESVEICGLTFGFVGGTLLPPGATLRRHAAWVPYLRPEDEYNAALAALPEVDVLCTHLPPAVPELIYDVVARRPEDGSTALVERIVADQPRWSLFGHVHQPLTQRMRIGRTECVNVGHFKRTGRPYVIQW</sequence>
<dbReference type="STRING" id="994479.GCA_000194155_02592"/>
<evidence type="ECO:0000313" key="3">
    <source>
        <dbReference type="Proteomes" id="UP000233786"/>
    </source>
</evidence>
<dbReference type="SUPFAM" id="SSF56300">
    <property type="entry name" value="Metallo-dependent phosphatases"/>
    <property type="match status" value="1"/>
</dbReference>
<proteinExistence type="predicted"/>
<evidence type="ECO:0000313" key="2">
    <source>
        <dbReference type="EMBL" id="PKW15161.1"/>
    </source>
</evidence>
<dbReference type="GO" id="GO:0016787">
    <property type="term" value="F:hydrolase activity"/>
    <property type="evidence" value="ECO:0007669"/>
    <property type="project" value="InterPro"/>
</dbReference>
<dbReference type="EMBL" id="PJNB01000001">
    <property type="protein sequence ID" value="PKW15161.1"/>
    <property type="molecule type" value="Genomic_DNA"/>
</dbReference>
<dbReference type="Pfam" id="PF00149">
    <property type="entry name" value="Metallophos"/>
    <property type="match status" value="1"/>
</dbReference>
<dbReference type="Gene3D" id="3.60.21.10">
    <property type="match status" value="2"/>
</dbReference>
<reference evidence="2" key="1">
    <citation type="submission" date="2017-12" db="EMBL/GenBank/DDBJ databases">
        <title>Sequencing the genomes of 1000 Actinobacteria strains.</title>
        <authorList>
            <person name="Klenk H.-P."/>
        </authorList>
    </citation>
    <scope>NUCLEOTIDE SEQUENCE [LARGE SCALE GENOMIC DNA]</scope>
    <source>
        <strain evidence="2">DSM 44228</strain>
    </source>
</reference>
<keyword evidence="3" id="KW-1185">Reference proteome</keyword>
<dbReference type="AlphaFoldDB" id="A0A2N3XWZ7"/>
<feature type="domain" description="Calcineurin-like phosphoesterase" evidence="1">
    <location>
        <begin position="5"/>
        <end position="237"/>
    </location>
</feature>
<organism evidence="2 3">
    <name type="scientific">Saccharopolyspora spinosa</name>
    <dbReference type="NCBI Taxonomy" id="60894"/>
    <lineage>
        <taxon>Bacteria</taxon>
        <taxon>Bacillati</taxon>
        <taxon>Actinomycetota</taxon>
        <taxon>Actinomycetes</taxon>
        <taxon>Pseudonocardiales</taxon>
        <taxon>Pseudonocardiaceae</taxon>
        <taxon>Saccharopolyspora</taxon>
    </lineage>
</organism>
<accession>A0A2N3XWZ7</accession>
<dbReference type="InterPro" id="IPR004843">
    <property type="entry name" value="Calcineurin-like_PHP"/>
</dbReference>
<dbReference type="Proteomes" id="UP000233786">
    <property type="component" value="Unassembled WGS sequence"/>
</dbReference>
<protein>
    <submittedName>
        <fullName evidence="2">Icc-related predicted phosphoesterase</fullName>
    </submittedName>
</protein>
<comment type="caution">
    <text evidence="2">The sequence shown here is derived from an EMBL/GenBank/DDBJ whole genome shotgun (WGS) entry which is preliminary data.</text>
</comment>
<dbReference type="InterPro" id="IPR029052">
    <property type="entry name" value="Metallo-depent_PP-like"/>
</dbReference>
<gene>
    <name evidence="2" type="ORF">A8926_2849</name>
</gene>
<name>A0A2N3XWZ7_SACSN</name>
<evidence type="ECO:0000259" key="1">
    <source>
        <dbReference type="Pfam" id="PF00149"/>
    </source>
</evidence>